<keyword evidence="2" id="KW-1185">Reference proteome</keyword>
<dbReference type="EMBL" id="KN833087">
    <property type="protein sequence ID" value="KIM73272.1"/>
    <property type="molecule type" value="Genomic_DNA"/>
</dbReference>
<organism evidence="1 2">
    <name type="scientific">Piloderma croceum (strain F 1598)</name>
    <dbReference type="NCBI Taxonomy" id="765440"/>
    <lineage>
        <taxon>Eukaryota</taxon>
        <taxon>Fungi</taxon>
        <taxon>Dikarya</taxon>
        <taxon>Basidiomycota</taxon>
        <taxon>Agaricomycotina</taxon>
        <taxon>Agaricomycetes</taxon>
        <taxon>Agaricomycetidae</taxon>
        <taxon>Atheliales</taxon>
        <taxon>Atheliaceae</taxon>
        <taxon>Piloderma</taxon>
    </lineage>
</organism>
<reference evidence="1 2" key="1">
    <citation type="submission" date="2014-04" db="EMBL/GenBank/DDBJ databases">
        <authorList>
            <consortium name="DOE Joint Genome Institute"/>
            <person name="Kuo A."/>
            <person name="Tarkka M."/>
            <person name="Buscot F."/>
            <person name="Kohler A."/>
            <person name="Nagy L.G."/>
            <person name="Floudas D."/>
            <person name="Copeland A."/>
            <person name="Barry K.W."/>
            <person name="Cichocki N."/>
            <person name="Veneault-Fourrey C."/>
            <person name="LaButti K."/>
            <person name="Lindquist E.A."/>
            <person name="Lipzen A."/>
            <person name="Lundell T."/>
            <person name="Morin E."/>
            <person name="Murat C."/>
            <person name="Sun H."/>
            <person name="Tunlid A."/>
            <person name="Henrissat B."/>
            <person name="Grigoriev I.V."/>
            <person name="Hibbett D.S."/>
            <person name="Martin F."/>
            <person name="Nordberg H.P."/>
            <person name="Cantor M.N."/>
            <person name="Hua S.X."/>
        </authorList>
    </citation>
    <scope>NUCLEOTIDE SEQUENCE [LARGE SCALE GENOMIC DNA]</scope>
    <source>
        <strain evidence="1 2">F 1598</strain>
    </source>
</reference>
<protein>
    <submittedName>
        <fullName evidence="1">Uncharacterized protein</fullName>
    </submittedName>
</protein>
<reference evidence="2" key="2">
    <citation type="submission" date="2015-01" db="EMBL/GenBank/DDBJ databases">
        <title>Evolutionary Origins and Diversification of the Mycorrhizal Mutualists.</title>
        <authorList>
            <consortium name="DOE Joint Genome Institute"/>
            <consortium name="Mycorrhizal Genomics Consortium"/>
            <person name="Kohler A."/>
            <person name="Kuo A."/>
            <person name="Nagy L.G."/>
            <person name="Floudas D."/>
            <person name="Copeland A."/>
            <person name="Barry K.W."/>
            <person name="Cichocki N."/>
            <person name="Veneault-Fourrey C."/>
            <person name="LaButti K."/>
            <person name="Lindquist E.A."/>
            <person name="Lipzen A."/>
            <person name="Lundell T."/>
            <person name="Morin E."/>
            <person name="Murat C."/>
            <person name="Riley R."/>
            <person name="Ohm R."/>
            <person name="Sun H."/>
            <person name="Tunlid A."/>
            <person name="Henrissat B."/>
            <person name="Grigoriev I.V."/>
            <person name="Hibbett D.S."/>
            <person name="Martin F."/>
        </authorList>
    </citation>
    <scope>NUCLEOTIDE SEQUENCE [LARGE SCALE GENOMIC DNA]</scope>
    <source>
        <strain evidence="2">F 1598</strain>
    </source>
</reference>
<accession>A0A0C3B7H9</accession>
<sequence>MTTPSCHVIIGVYELDEGMEDHRGRWGSVWLLRLVLVLRLCYVYLNLKSGELFPYSSAPIYHRNNEIHKHPPKAHSQFPSSRPIFQQWSSTTYELEASWFEKSISWRTLRMSGCIQMSCVELCGWI</sequence>
<proteinExistence type="predicted"/>
<evidence type="ECO:0000313" key="2">
    <source>
        <dbReference type="Proteomes" id="UP000054166"/>
    </source>
</evidence>
<name>A0A0C3B7H9_PILCF</name>
<evidence type="ECO:0000313" key="1">
    <source>
        <dbReference type="EMBL" id="KIM73272.1"/>
    </source>
</evidence>
<dbReference type="InParanoid" id="A0A0C3B7H9"/>
<dbReference type="Proteomes" id="UP000054166">
    <property type="component" value="Unassembled WGS sequence"/>
</dbReference>
<gene>
    <name evidence="1" type="ORF">PILCRDRAFT_829287</name>
</gene>
<dbReference type="AlphaFoldDB" id="A0A0C3B7H9"/>
<feature type="non-terminal residue" evidence="1">
    <location>
        <position position="126"/>
    </location>
</feature>
<dbReference type="HOGENOM" id="CLU_1986904_0_0_1"/>